<protein>
    <recommendedName>
        <fullName evidence="4">Transmembrane protein</fullName>
    </recommendedName>
</protein>
<evidence type="ECO:0000256" key="1">
    <source>
        <dbReference type="SAM" id="Phobius"/>
    </source>
</evidence>
<evidence type="ECO:0000313" key="2">
    <source>
        <dbReference type="EMBL" id="KAG7382158.1"/>
    </source>
</evidence>
<dbReference type="OrthoDB" id="123675at2759"/>
<comment type="caution">
    <text evidence="2">The sequence shown here is derived from an EMBL/GenBank/DDBJ whole genome shotgun (WGS) entry which is preliminary data.</text>
</comment>
<feature type="transmembrane region" description="Helical" evidence="1">
    <location>
        <begin position="550"/>
        <end position="573"/>
    </location>
</feature>
<keyword evidence="3" id="KW-1185">Reference proteome</keyword>
<gene>
    <name evidence="2" type="ORF">PHYPSEUDO_005184</name>
</gene>
<feature type="transmembrane region" description="Helical" evidence="1">
    <location>
        <begin position="516"/>
        <end position="538"/>
    </location>
</feature>
<reference evidence="2" key="1">
    <citation type="submission" date="2021-02" db="EMBL/GenBank/DDBJ databases">
        <authorList>
            <person name="Palmer J.M."/>
        </authorList>
    </citation>
    <scope>NUCLEOTIDE SEQUENCE</scope>
    <source>
        <strain evidence="2">SCRP734</strain>
    </source>
</reference>
<sequence>MASGSKVHPVPPFQPQYILAALGVLQRTFDAVQNYWGGVQVGHRGRYSVQRLLSFRDYCQRTSSTRVLLVCTGSLVPAFLTATLVECIPLQSPDEGWKANYMFWIRLYLSSLPIAFGAVYQVKEVIEPNVISTTGIVVTGVGSCTCYVALTMAIASQWRFPIPFGYVLTVAPFVFLYMAFFMLSIGPRVLAKSAILRHQIFSQMLVIAAQGVLAIAYPTFSAVFNQLSGNQQAAFIFVLPVIKFCIKQVIAKASAHLHECVALIVVFSVDVCNVLYVVVCMQTATSPLTTTLMITLDSFFVVLALRSIYYQSAVSQARRKRPASPPAARVDYLQDLMDLIRDAFRGRSMVSVPIRVLSPVPLPLSVESTRFMSELVHAKQRHGNHADFSMHLTKCSPTSARLESVRTTTWTSNRQLILRELEPALSSVIPTTVSKTVVSTAYQNRIAPAEDQASAIEDAQDSLQVLFHSEYVVMAEFIEFAIPLLYAVYLTVLYHLPTAVYYPHTHSLTPDQFANAQINLLMYSSVELTLFAGLNLLLKRTFGFSPLYQLAFVLETQVATLQGHLFLWISVILPMTLVHNGVDLKTPFK</sequence>
<feature type="transmembrane region" description="Helical" evidence="1">
    <location>
        <begin position="262"/>
        <end position="284"/>
    </location>
</feature>
<proteinExistence type="predicted"/>
<feature type="transmembrane region" description="Helical" evidence="1">
    <location>
        <begin position="233"/>
        <end position="250"/>
    </location>
</feature>
<feature type="transmembrane region" description="Helical" evidence="1">
    <location>
        <begin position="204"/>
        <end position="227"/>
    </location>
</feature>
<dbReference type="Proteomes" id="UP000694044">
    <property type="component" value="Unassembled WGS sequence"/>
</dbReference>
<dbReference type="EMBL" id="JAGDFM010000218">
    <property type="protein sequence ID" value="KAG7382158.1"/>
    <property type="molecule type" value="Genomic_DNA"/>
</dbReference>
<keyword evidence="1" id="KW-0472">Membrane</keyword>
<dbReference type="AlphaFoldDB" id="A0A8T1VPK2"/>
<feature type="transmembrane region" description="Helical" evidence="1">
    <location>
        <begin position="290"/>
        <end position="309"/>
    </location>
</feature>
<feature type="transmembrane region" description="Helical" evidence="1">
    <location>
        <begin position="103"/>
        <end position="122"/>
    </location>
</feature>
<organism evidence="2 3">
    <name type="scientific">Phytophthora pseudosyringae</name>
    <dbReference type="NCBI Taxonomy" id="221518"/>
    <lineage>
        <taxon>Eukaryota</taxon>
        <taxon>Sar</taxon>
        <taxon>Stramenopiles</taxon>
        <taxon>Oomycota</taxon>
        <taxon>Peronosporomycetes</taxon>
        <taxon>Peronosporales</taxon>
        <taxon>Peronosporaceae</taxon>
        <taxon>Phytophthora</taxon>
    </lineage>
</organism>
<feature type="transmembrane region" description="Helical" evidence="1">
    <location>
        <begin position="164"/>
        <end position="183"/>
    </location>
</feature>
<evidence type="ECO:0000313" key="3">
    <source>
        <dbReference type="Proteomes" id="UP000694044"/>
    </source>
</evidence>
<name>A0A8T1VPK2_9STRA</name>
<evidence type="ECO:0008006" key="4">
    <source>
        <dbReference type="Google" id="ProtNLM"/>
    </source>
</evidence>
<feature type="transmembrane region" description="Helical" evidence="1">
    <location>
        <begin position="477"/>
        <end position="496"/>
    </location>
</feature>
<feature type="transmembrane region" description="Helical" evidence="1">
    <location>
        <begin position="134"/>
        <end position="158"/>
    </location>
</feature>
<keyword evidence="1" id="KW-1133">Transmembrane helix</keyword>
<feature type="transmembrane region" description="Helical" evidence="1">
    <location>
        <begin position="67"/>
        <end position="91"/>
    </location>
</feature>
<keyword evidence="1" id="KW-0812">Transmembrane</keyword>
<accession>A0A8T1VPK2</accession>